<keyword evidence="3" id="KW-1185">Reference proteome</keyword>
<sequence length="201" mass="22401">MFRVIALLSMFHFIRAGYVISVYGDVMKDKEFFTDTFPWIIDNIGGEIVVEFHLLGSGRYSVPQMCALKELKMNTFLQAQYLKCEAEGRLSKYCLCETGIDPVEFKQCVRREGDLASNAAAEFMRLNVGISPLIELGNGSGSTVFGVPDIWYLKKICTIFGEFQPMGCVKSCNKTETGVAKEAIAHFDKDCGLSNIPESCE</sequence>
<name>A0A9N9N154_9NEOP</name>
<evidence type="ECO:0000256" key="1">
    <source>
        <dbReference type="SAM" id="SignalP"/>
    </source>
</evidence>
<dbReference type="EMBL" id="OU893332">
    <property type="protein sequence ID" value="CAG9782460.1"/>
    <property type="molecule type" value="Genomic_DNA"/>
</dbReference>
<proteinExistence type="predicted"/>
<reference evidence="2" key="2">
    <citation type="submission" date="2022-10" db="EMBL/GenBank/DDBJ databases">
        <authorList>
            <consortium name="ENA_rothamsted_submissions"/>
            <consortium name="culmorum"/>
            <person name="King R."/>
        </authorList>
    </citation>
    <scope>NUCLEOTIDE SEQUENCE</scope>
</reference>
<feature type="chain" id="PRO_5040209697" evidence="1">
    <location>
        <begin position="17"/>
        <end position="201"/>
    </location>
</feature>
<protein>
    <submittedName>
        <fullName evidence="2">Uncharacterized protein</fullName>
    </submittedName>
</protein>
<accession>A0A9N9N154</accession>
<dbReference type="AlphaFoldDB" id="A0A9N9N154"/>
<evidence type="ECO:0000313" key="2">
    <source>
        <dbReference type="EMBL" id="CAG9782460.1"/>
    </source>
</evidence>
<keyword evidence="1" id="KW-0732">Signal</keyword>
<dbReference type="Proteomes" id="UP001153714">
    <property type="component" value="Chromosome 1"/>
</dbReference>
<gene>
    <name evidence="2" type="ORF">DIATSA_LOCUS717</name>
</gene>
<dbReference type="OrthoDB" id="7430529at2759"/>
<organism evidence="2 3">
    <name type="scientific">Diatraea saccharalis</name>
    <name type="common">sugarcane borer</name>
    <dbReference type="NCBI Taxonomy" id="40085"/>
    <lineage>
        <taxon>Eukaryota</taxon>
        <taxon>Metazoa</taxon>
        <taxon>Ecdysozoa</taxon>
        <taxon>Arthropoda</taxon>
        <taxon>Hexapoda</taxon>
        <taxon>Insecta</taxon>
        <taxon>Pterygota</taxon>
        <taxon>Neoptera</taxon>
        <taxon>Endopterygota</taxon>
        <taxon>Lepidoptera</taxon>
        <taxon>Glossata</taxon>
        <taxon>Ditrysia</taxon>
        <taxon>Pyraloidea</taxon>
        <taxon>Crambidae</taxon>
        <taxon>Crambinae</taxon>
        <taxon>Diatraea</taxon>
    </lineage>
</organism>
<feature type="signal peptide" evidence="1">
    <location>
        <begin position="1"/>
        <end position="16"/>
    </location>
</feature>
<evidence type="ECO:0000313" key="3">
    <source>
        <dbReference type="Proteomes" id="UP001153714"/>
    </source>
</evidence>
<reference evidence="2" key="1">
    <citation type="submission" date="2021-12" db="EMBL/GenBank/DDBJ databases">
        <authorList>
            <person name="King R."/>
        </authorList>
    </citation>
    <scope>NUCLEOTIDE SEQUENCE</scope>
</reference>